<feature type="region of interest" description="Disordered" evidence="1">
    <location>
        <begin position="69"/>
        <end position="88"/>
    </location>
</feature>
<feature type="compositionally biased region" description="Polar residues" evidence="1">
    <location>
        <begin position="69"/>
        <end position="80"/>
    </location>
</feature>
<dbReference type="InterPro" id="IPR001387">
    <property type="entry name" value="Cro/C1-type_HTH"/>
</dbReference>
<dbReference type="EMBL" id="MH536818">
    <property type="protein sequence ID" value="AXH49687.1"/>
    <property type="molecule type" value="Genomic_DNA"/>
</dbReference>
<dbReference type="Gene3D" id="1.10.260.40">
    <property type="entry name" value="lambda repressor-like DNA-binding domains"/>
    <property type="match status" value="1"/>
</dbReference>
<evidence type="ECO:0000256" key="1">
    <source>
        <dbReference type="SAM" id="MobiDB-lite"/>
    </source>
</evidence>
<evidence type="ECO:0000313" key="3">
    <source>
        <dbReference type="EMBL" id="AXH49687.1"/>
    </source>
</evidence>
<protein>
    <submittedName>
        <fullName evidence="3">Helix-turn-helix DNA binding protein</fullName>
    </submittedName>
</protein>
<name>A0A345L335_9CAUD</name>
<reference evidence="4" key="1">
    <citation type="submission" date="2018-06" db="EMBL/GenBank/DDBJ databases">
        <authorList>
            <person name="Zhirakovskaya E."/>
        </authorList>
    </citation>
    <scope>NUCLEOTIDE SEQUENCE [LARGE SCALE GENOMIC DNA]</scope>
</reference>
<sequence>MRTPPHVSVKTLRTALKLTLDDVADRIEENTGDRPTRGALSAVESGLRGASVELLAAMEMAFEIEPGSITTTYQPRSTPHASGEEVPA</sequence>
<dbReference type="SUPFAM" id="SSF47413">
    <property type="entry name" value="lambda repressor-like DNA-binding domains"/>
    <property type="match status" value="1"/>
</dbReference>
<gene>
    <name evidence="3" type="primary">45</name>
    <name evidence="3" type="ORF">SEA_FROKOSTDAME_45</name>
</gene>
<dbReference type="InterPro" id="IPR010982">
    <property type="entry name" value="Lambda_DNA-bd_dom_sf"/>
</dbReference>
<proteinExistence type="predicted"/>
<feature type="domain" description="HTH cro/C1-type" evidence="2">
    <location>
        <begin position="9"/>
        <end position="69"/>
    </location>
</feature>
<dbReference type="KEGG" id="vg:65114582"/>
<keyword evidence="4" id="KW-1185">Reference proteome</keyword>
<dbReference type="SMART" id="SM00530">
    <property type="entry name" value="HTH_XRE"/>
    <property type="match status" value="1"/>
</dbReference>
<organism evidence="3 4">
    <name type="scientific">Gordonia phage Frokostdame</name>
    <dbReference type="NCBI Taxonomy" id="2250320"/>
    <lineage>
        <taxon>Viruses</taxon>
        <taxon>Duplodnaviria</taxon>
        <taxon>Heunggongvirae</taxon>
        <taxon>Uroviricota</taxon>
        <taxon>Caudoviricetes</taxon>
        <taxon>Jujuvirus</taxon>
        <taxon>Jujuvirus frokostdame</taxon>
    </lineage>
</organism>
<dbReference type="CDD" id="cd00093">
    <property type="entry name" value="HTH_XRE"/>
    <property type="match status" value="1"/>
</dbReference>
<dbReference type="GeneID" id="65114582"/>
<evidence type="ECO:0000313" key="4">
    <source>
        <dbReference type="Proteomes" id="UP000260058"/>
    </source>
</evidence>
<dbReference type="GO" id="GO:0003677">
    <property type="term" value="F:DNA binding"/>
    <property type="evidence" value="ECO:0007669"/>
    <property type="project" value="InterPro"/>
</dbReference>
<dbReference type="RefSeq" id="YP_010096922.1">
    <property type="nucleotide sequence ID" value="NC_055754.1"/>
</dbReference>
<accession>A0A345L335</accession>
<evidence type="ECO:0000259" key="2">
    <source>
        <dbReference type="PROSITE" id="PS50943"/>
    </source>
</evidence>
<dbReference type="PROSITE" id="PS50943">
    <property type="entry name" value="HTH_CROC1"/>
    <property type="match status" value="1"/>
</dbReference>
<dbReference type="Proteomes" id="UP000260058">
    <property type="component" value="Segment"/>
</dbReference>